<evidence type="ECO:0000259" key="3">
    <source>
        <dbReference type="PROSITE" id="PS50010"/>
    </source>
</evidence>
<name>A0ABN7T5U8_OIKDI</name>
<gene>
    <name evidence="4" type="ORF">OKIOD_LOCUS13801</name>
</gene>
<accession>A0ABN7T5U8</accession>
<organism evidence="4 5">
    <name type="scientific">Oikopleura dioica</name>
    <name type="common">Tunicate</name>
    <dbReference type="NCBI Taxonomy" id="34765"/>
    <lineage>
        <taxon>Eukaryota</taxon>
        <taxon>Metazoa</taxon>
        <taxon>Chordata</taxon>
        <taxon>Tunicata</taxon>
        <taxon>Appendicularia</taxon>
        <taxon>Copelata</taxon>
        <taxon>Oikopleuridae</taxon>
        <taxon>Oikopleura</taxon>
    </lineage>
</organism>
<feature type="region of interest" description="Disordered" evidence="1">
    <location>
        <begin position="201"/>
        <end position="228"/>
    </location>
</feature>
<dbReference type="InterPro" id="IPR055251">
    <property type="entry name" value="SOS1_NGEF_PH"/>
</dbReference>
<feature type="domain" description="PH" evidence="2">
    <location>
        <begin position="437"/>
        <end position="542"/>
    </location>
</feature>
<evidence type="ECO:0000313" key="5">
    <source>
        <dbReference type="Proteomes" id="UP001158576"/>
    </source>
</evidence>
<dbReference type="Pfam" id="PF00621">
    <property type="entry name" value="RhoGEF"/>
    <property type="match status" value="1"/>
</dbReference>
<feature type="region of interest" description="Disordered" evidence="1">
    <location>
        <begin position="673"/>
        <end position="699"/>
    </location>
</feature>
<dbReference type="SUPFAM" id="SSF48065">
    <property type="entry name" value="DBL homology domain (DH-domain)"/>
    <property type="match status" value="1"/>
</dbReference>
<evidence type="ECO:0000313" key="4">
    <source>
        <dbReference type="EMBL" id="CAG5110654.1"/>
    </source>
</evidence>
<dbReference type="CDD" id="cd00160">
    <property type="entry name" value="RhoGEF"/>
    <property type="match status" value="1"/>
</dbReference>
<feature type="region of interest" description="Disordered" evidence="1">
    <location>
        <begin position="596"/>
        <end position="632"/>
    </location>
</feature>
<sequence>MEFVLRLQRARRSSSQEPSKNKTGQSRPSKNQNSKRPATAQKSRKDFDDVKSDSEVHRRSNKSSKARCNAAIEMTRHSSVFVSSEMRRPRSAKNPPCTFSRIANFDEGALSRNSSLETTSSASLNRISSPFSSNQRHSLSSSNPDSGLCSLDLSDISLNGASRSDISRVRSSDDVTKRCLKEIGSRSTSALGSVTRHDVLPRPLSVSSMPNTSRHRSSKTFRNSVKMTRQSSATLPGWDVFPNPSNLPLPKIDKRIEELVHTEREYVKSLNYIVKHYIPEMDRADIPATLRGHRSTLFGNLAKLRDFHQNQLLPQLERSHQFAHRIAPIFLRHESELDMYAYYVKNKPLSDRLMAESGKFFAKKQEQIGDAMDLASYLLKPVQRLTKYALFLDGISKNLTKTADKEEIDKAKKLIEFQLRHGNDLLAMDMIRGCDVDLRSCGKLLRQHEFIITIGRRKAQRRIFLFEKVCLFAKTKKLPSGDIYQYKNSWLTSEIGMTPVLEEPLKFELWHRRRNRETVNYCASQFGDRKEQWINEINALLLSQAAQIRDARMKELAELGVGAKPYLNIEGADAITDRSIHLSNIRPRMRNSVAVSSFDHQSSSVSSPRDLLKRRPNSLVSTASSSESTSSPHLINTLNLHLFSPDSSSFSFPSAQLSPPSAPAPFRSAPLRHCSGRAGVAPPQLTSLQEDESDLESDAPQTVRIKSYRQYETTV</sequence>
<proteinExistence type="predicted"/>
<dbReference type="InterPro" id="IPR035899">
    <property type="entry name" value="DBL_dom_sf"/>
</dbReference>
<dbReference type="EMBL" id="OU015567">
    <property type="protein sequence ID" value="CAG5110654.1"/>
    <property type="molecule type" value="Genomic_DNA"/>
</dbReference>
<feature type="domain" description="DH" evidence="3">
    <location>
        <begin position="251"/>
        <end position="425"/>
    </location>
</feature>
<dbReference type="InterPro" id="IPR011993">
    <property type="entry name" value="PH-like_dom_sf"/>
</dbReference>
<dbReference type="Proteomes" id="UP001158576">
    <property type="component" value="Chromosome 2"/>
</dbReference>
<evidence type="ECO:0000259" key="2">
    <source>
        <dbReference type="PROSITE" id="PS50003"/>
    </source>
</evidence>
<dbReference type="Gene3D" id="1.20.900.10">
    <property type="entry name" value="Dbl homology (DH) domain"/>
    <property type="match status" value="1"/>
</dbReference>
<dbReference type="Gene3D" id="2.30.29.30">
    <property type="entry name" value="Pleckstrin-homology domain (PH domain)/Phosphotyrosine-binding domain (PTB)"/>
    <property type="match status" value="1"/>
</dbReference>
<dbReference type="PROSITE" id="PS50010">
    <property type="entry name" value="DH_2"/>
    <property type="match status" value="1"/>
</dbReference>
<dbReference type="PROSITE" id="PS50003">
    <property type="entry name" value="PH_DOMAIN"/>
    <property type="match status" value="1"/>
</dbReference>
<reference evidence="4 5" key="1">
    <citation type="submission" date="2021-04" db="EMBL/GenBank/DDBJ databases">
        <authorList>
            <person name="Bliznina A."/>
        </authorList>
    </citation>
    <scope>NUCLEOTIDE SEQUENCE [LARGE SCALE GENOMIC DNA]</scope>
</reference>
<evidence type="ECO:0000256" key="1">
    <source>
        <dbReference type="SAM" id="MobiDB-lite"/>
    </source>
</evidence>
<keyword evidence="5" id="KW-1185">Reference proteome</keyword>
<dbReference type="PANTHER" id="PTHR45845">
    <property type="entry name" value="RHO GUANINE NUCLEOTIDE EXCHANGE FACTOR-RELATED"/>
    <property type="match status" value="1"/>
</dbReference>
<dbReference type="SUPFAM" id="SSF50729">
    <property type="entry name" value="PH domain-like"/>
    <property type="match status" value="1"/>
</dbReference>
<dbReference type="SMART" id="SM00325">
    <property type="entry name" value="RhoGEF"/>
    <property type="match status" value="1"/>
</dbReference>
<feature type="compositionally biased region" description="Basic and acidic residues" evidence="1">
    <location>
        <begin position="43"/>
        <end position="58"/>
    </location>
</feature>
<dbReference type="InterPro" id="IPR052231">
    <property type="entry name" value="Rho_GEF_signaling-related"/>
</dbReference>
<dbReference type="PANTHER" id="PTHR45845:SF2">
    <property type="entry name" value="RIKEN CDNA D630003M21 GENE"/>
    <property type="match status" value="1"/>
</dbReference>
<protein>
    <submittedName>
        <fullName evidence="4">Oidioi.mRNA.OKI2018_I69.chr2.g5036.t2.cds</fullName>
    </submittedName>
</protein>
<feature type="compositionally biased region" description="Low complexity" evidence="1">
    <location>
        <begin position="596"/>
        <end position="607"/>
    </location>
</feature>
<dbReference type="InterPro" id="IPR001849">
    <property type="entry name" value="PH_domain"/>
</dbReference>
<dbReference type="Pfam" id="PF22697">
    <property type="entry name" value="SOS1_NGEF_PH"/>
    <property type="match status" value="1"/>
</dbReference>
<dbReference type="InterPro" id="IPR000219">
    <property type="entry name" value="DH_dom"/>
</dbReference>
<feature type="region of interest" description="Disordered" evidence="1">
    <location>
        <begin position="1"/>
        <end position="71"/>
    </location>
</feature>
<feature type="compositionally biased region" description="Low complexity" evidence="1">
    <location>
        <begin position="618"/>
        <end position="631"/>
    </location>
</feature>
<feature type="compositionally biased region" description="Polar residues" evidence="1">
    <location>
        <begin position="17"/>
        <end position="36"/>
    </location>
</feature>